<proteinExistence type="predicted"/>
<dbReference type="EMBL" id="JTDE01002883">
    <property type="protein sequence ID" value="KAF7256738.1"/>
    <property type="molecule type" value="Genomic_DNA"/>
</dbReference>
<reference evidence="1" key="1">
    <citation type="submission" date="2019-07" db="EMBL/GenBank/DDBJ databases">
        <title>Annotation for the trematode Paragonimus miyazaki's.</title>
        <authorList>
            <person name="Choi Y.-J."/>
        </authorList>
    </citation>
    <scope>NUCLEOTIDE SEQUENCE</scope>
    <source>
        <strain evidence="1">Japan</strain>
    </source>
</reference>
<accession>A0A8S9YYA1</accession>
<name>A0A8S9YYA1_9TREM</name>
<keyword evidence="2" id="KW-1185">Reference proteome</keyword>
<evidence type="ECO:0000313" key="1">
    <source>
        <dbReference type="EMBL" id="KAF7256738.1"/>
    </source>
</evidence>
<dbReference type="Proteomes" id="UP000822476">
    <property type="component" value="Unassembled WGS sequence"/>
</dbReference>
<comment type="caution">
    <text evidence="1">The sequence shown here is derived from an EMBL/GenBank/DDBJ whole genome shotgun (WGS) entry which is preliminary data.</text>
</comment>
<organism evidence="1 2">
    <name type="scientific">Paragonimus skrjabini miyazakii</name>
    <dbReference type="NCBI Taxonomy" id="59628"/>
    <lineage>
        <taxon>Eukaryota</taxon>
        <taxon>Metazoa</taxon>
        <taxon>Spiralia</taxon>
        <taxon>Lophotrochozoa</taxon>
        <taxon>Platyhelminthes</taxon>
        <taxon>Trematoda</taxon>
        <taxon>Digenea</taxon>
        <taxon>Plagiorchiida</taxon>
        <taxon>Troglotremata</taxon>
        <taxon>Troglotrematidae</taxon>
        <taxon>Paragonimus</taxon>
    </lineage>
</organism>
<protein>
    <submittedName>
        <fullName evidence="1">Uncharacterized protein</fullName>
    </submittedName>
</protein>
<gene>
    <name evidence="1" type="ORF">EG68_06459</name>
</gene>
<dbReference type="AlphaFoldDB" id="A0A8S9YYA1"/>
<evidence type="ECO:0000313" key="2">
    <source>
        <dbReference type="Proteomes" id="UP000822476"/>
    </source>
</evidence>
<sequence length="96" mass="10555">MSSKIHPQEAALTIICVNDCSSAFASRHLYAINVVNFIGVIVYGHADSIEQLVLRCCVLQISLFPLVCITPQCLIAGFNRPVTVRFVGMRSDCLDQ</sequence>